<dbReference type="Pfam" id="PF03992">
    <property type="entry name" value="ABM"/>
    <property type="match status" value="1"/>
</dbReference>
<evidence type="ECO:0000259" key="1">
    <source>
        <dbReference type="Pfam" id="PF03992"/>
    </source>
</evidence>
<gene>
    <name evidence="2" type="ORF">IEN85_01920</name>
</gene>
<proteinExistence type="predicted"/>
<keyword evidence="2" id="KW-0560">Oxidoreductase</keyword>
<keyword evidence="2" id="KW-0503">Monooxygenase</keyword>
<dbReference type="InterPro" id="IPR011008">
    <property type="entry name" value="Dimeric_a/b-barrel"/>
</dbReference>
<name>A0A927F786_9BACT</name>
<dbReference type="SUPFAM" id="SSF54909">
    <property type="entry name" value="Dimeric alpha+beta barrel"/>
    <property type="match status" value="1"/>
</dbReference>
<comment type="caution">
    <text evidence="2">The sequence shown here is derived from an EMBL/GenBank/DDBJ whole genome shotgun (WGS) entry which is preliminary data.</text>
</comment>
<organism evidence="2 3">
    <name type="scientific">Pelagicoccus enzymogenes</name>
    <dbReference type="NCBI Taxonomy" id="2773457"/>
    <lineage>
        <taxon>Bacteria</taxon>
        <taxon>Pseudomonadati</taxon>
        <taxon>Verrucomicrobiota</taxon>
        <taxon>Opitutia</taxon>
        <taxon>Puniceicoccales</taxon>
        <taxon>Pelagicoccaceae</taxon>
        <taxon>Pelagicoccus</taxon>
    </lineage>
</organism>
<protein>
    <submittedName>
        <fullName evidence="2">Antibiotic biosynthesis monooxygenase</fullName>
    </submittedName>
</protein>
<keyword evidence="3" id="KW-1185">Reference proteome</keyword>
<accession>A0A927F786</accession>
<dbReference type="GO" id="GO:0004497">
    <property type="term" value="F:monooxygenase activity"/>
    <property type="evidence" value="ECO:0007669"/>
    <property type="project" value="UniProtKB-KW"/>
</dbReference>
<evidence type="ECO:0000313" key="2">
    <source>
        <dbReference type="EMBL" id="MBD5778248.1"/>
    </source>
</evidence>
<dbReference type="RefSeq" id="WP_191615384.1">
    <property type="nucleotide sequence ID" value="NZ_JACYFG010000003.1"/>
</dbReference>
<dbReference type="AlphaFoldDB" id="A0A927F786"/>
<dbReference type="EMBL" id="JACYFG010000003">
    <property type="protein sequence ID" value="MBD5778248.1"/>
    <property type="molecule type" value="Genomic_DNA"/>
</dbReference>
<sequence>MKDTVVSIHPYFKVHPESHDDFKALLPQFIERTKKEADCLYYSFTQHEDIIHCREGYKNAEALLAHTNSVGELIEKALTIAELLRLEIHGPADELAKLKEPLAALPIDYYVLETGFRN</sequence>
<evidence type="ECO:0000313" key="3">
    <source>
        <dbReference type="Proteomes" id="UP000622317"/>
    </source>
</evidence>
<dbReference type="InterPro" id="IPR007138">
    <property type="entry name" value="ABM_dom"/>
</dbReference>
<feature type="domain" description="ABM" evidence="1">
    <location>
        <begin position="9"/>
        <end position="69"/>
    </location>
</feature>
<dbReference type="Gene3D" id="3.30.70.100">
    <property type="match status" value="1"/>
</dbReference>
<dbReference type="Proteomes" id="UP000622317">
    <property type="component" value="Unassembled WGS sequence"/>
</dbReference>
<reference evidence="2" key="1">
    <citation type="submission" date="2020-09" db="EMBL/GenBank/DDBJ databases">
        <title>Pelagicoccus enzymogenes sp. nov. with an EPS production, isolated from marine sediment.</title>
        <authorList>
            <person name="Feng X."/>
        </authorList>
    </citation>
    <scope>NUCLEOTIDE SEQUENCE</scope>
    <source>
        <strain evidence="2">NFK12</strain>
    </source>
</reference>